<keyword evidence="2" id="KW-1133">Transmembrane helix</keyword>
<dbReference type="Proteomes" id="UP001146120">
    <property type="component" value="Unassembled WGS sequence"/>
</dbReference>
<feature type="transmembrane region" description="Helical" evidence="2">
    <location>
        <begin position="364"/>
        <end position="388"/>
    </location>
</feature>
<feature type="transmembrane region" description="Helical" evidence="2">
    <location>
        <begin position="400"/>
        <end position="419"/>
    </location>
</feature>
<dbReference type="Gene3D" id="1.10.287.630">
    <property type="entry name" value="Helix hairpin bin"/>
    <property type="match status" value="2"/>
</dbReference>
<feature type="compositionally biased region" description="Basic and acidic residues" evidence="1">
    <location>
        <begin position="20"/>
        <end position="32"/>
    </location>
</feature>
<dbReference type="GO" id="GO:0098855">
    <property type="term" value="C:HCN channel complex"/>
    <property type="evidence" value="ECO:0007669"/>
    <property type="project" value="TreeGrafter"/>
</dbReference>
<sequence length="1921" mass="215712">MTTTAPAPSRARQVTMVQEPEPHAPHKLDRANTPKLIRTQSLPASQRNLLREYPSDSVSPPNDGGDDRYRAALSSRSDAEHGPLRRVASSIMSITTAFFHTSTASSRAASDDQQDKEQSNMVTRTEAFEAIMKRFQPRPATRPGMHRRSLSIGPLLSARRVSDSQTSSSELRAYRRRLSYRRLKARVTRRVRRSLTQLVTEPIHPKSAFQHVCHAVLALVLAVEVVYLPLFPSYLTVSPTQTGIIQAVLECILLLDCLLMFNTAYYDSNNDIVRSRAAIAWRYMRGWFIFDLCSSVPLNFIIYMKAESGLDVKEHAFLVFDNILRIPRLLRILSIIRTSWLAARVMRAGKNFWAWLFLYSRYSHLVRSASMVFVVMLSAHYMACFWFLLSPPPALSDDPLSIYEQYVTNYYYSILLIHGQGIDTTTMEQKIYSIFAVLLGSVILAVVFGNVAMFVANFSANSNNYQRQMEMVFATMKKMQLPRELQERIQQYYAYLWEEYESLDGNLMKFTRELTPTLALEVGLYQYMNLILKIDYWKGCSPDFVTQIILNIQVRVYLPDDYIIRMGEMSQELFMVNRGVCELSTTPQQRYAYGMGTGSATDHSNSSDTSDVRTRIATKSLDTASGRLRAGESFGEMTLVMNYEQQRNVRAASYVEMCVVSRQVFQRILLKFQDDRSIVLTAFLCHAIKRHELPFCPRQVYGIVIEHPDRPSPSGEGFVRMDPASAAEWMVSRINKHVVDTTIKFGFPDVALDHATTVAVVPDQAISIPRVPSIIPATTSSAQPTAELGPATAPSTSQQAGQSTKHRKQTRQHKAQSLHSLERLAARIEKTEHAQHAMLKILTSLQDSVAKLEESMVHYRPPPAHALPRPTELVQASMSLLTTGRLEAAADGSEAKAEHYREMMKRFQLRRVPMSSKLTIPTFSARSNRSSRQINTTIEPAGRRKPSQPIPSFQSRPARYSFRRVVRNAHRTVLKKLSAGGQRLMTPISPTGTLQRIRDLLLFLSFSFQIIYLPLEAAFIPAQTPQLRDLRVACEMVFLVDFLLAFNTAYFEKDDRLVVSRRLIVQHYLRPRSVVDMLAALPLDTIIQNARTDDPAVNDDSVFMAVILVRLPKLARMLNFMQIVTLARVVRFGRGFWKWFYFSRYSHLVRIVWLLVAVVLIAHYMACVWELVGPSTVGDHATMSPINRYVDNLYFCMLLLQGQPTLVDGGTLPQNIYSIVCVMLGSLVLAIVFGNVAMLVAISTPRKMEQVFAVMTKVRLPHDLRDRIHQYYEHLWQEYESLDGNIEHFSQQLTHTLALEVGLFKYMDLIMHVGIWHDCSADFITQIVLALTVRVYLPDDYLVRKGEMGERMYMINRGVCELVSFVTLPRSAIRAMASARTTHHHHRGSGSTVHSSGTSMVDKGPYHSENPDSKHETTNHDNDDELAERPTYRFKPGESFGELSLLMNYRRTASVRAVTYVEMCELRRSAFQTILIKYPVDRQRVLLAIVKDSLRNKVLDDIPYPWLPLMLVGRQKLGARGVPTATPVSGRRLSLFGGDWTVSEAAQALVAVIDTAVDDESIVFGFQPSELQRHPAVPAPPPSLSQLDTLFPTASAFANPSIGGGNAVASSDYEVPVSHSGDEASKRRKRKKTARAPSTESSVIEMEHQVQCMEERLEVVDQMQSLVIDTLLRMSSSVQRLQQRVDTDNRQARVDSPTTAMAVAATASSSPPRSQQTTPSTAAHDATPVSPPGLSAPRQSSRVFGITLPSLGLKHSSVVTAAQDDGVRRHSDVNVSRRSLLHFGSGHRLILDNRSNSSQADTSDVELPVENSSPSTATLVLSPQIAEVHNLPVFRHEEGDNSAALARTRRSNSVVAISDAQLRYQPLPLKAAATGLYGLPARVEPDVLPTRRSAGDADTTAAGRSSLVDEFRRHFHPRAVA</sequence>
<dbReference type="PROSITE" id="PS50042">
    <property type="entry name" value="CNMP_BINDING_3"/>
    <property type="match status" value="2"/>
</dbReference>
<gene>
    <name evidence="4" type="ORF">N0F65_003007</name>
</gene>
<name>A0AAV2YR65_9STRA</name>
<keyword evidence="5" id="KW-1185">Reference proteome</keyword>
<evidence type="ECO:0000256" key="2">
    <source>
        <dbReference type="SAM" id="Phobius"/>
    </source>
</evidence>
<dbReference type="SUPFAM" id="SSF81324">
    <property type="entry name" value="Voltage-gated potassium channels"/>
    <property type="match status" value="2"/>
</dbReference>
<dbReference type="SUPFAM" id="SSF51206">
    <property type="entry name" value="cAMP-binding domain-like"/>
    <property type="match status" value="2"/>
</dbReference>
<dbReference type="InterPro" id="IPR018488">
    <property type="entry name" value="cNMP-bd_CS"/>
</dbReference>
<evidence type="ECO:0000259" key="3">
    <source>
        <dbReference type="PROSITE" id="PS50042"/>
    </source>
</evidence>
<dbReference type="GO" id="GO:0035725">
    <property type="term" value="P:sodium ion transmembrane transport"/>
    <property type="evidence" value="ECO:0007669"/>
    <property type="project" value="TreeGrafter"/>
</dbReference>
<feature type="region of interest" description="Disordered" evidence="1">
    <location>
        <begin position="1608"/>
        <end position="1646"/>
    </location>
</feature>
<feature type="region of interest" description="Disordered" evidence="1">
    <location>
        <begin position="780"/>
        <end position="817"/>
    </location>
</feature>
<feature type="compositionally biased region" description="Basic residues" evidence="1">
    <location>
        <begin position="804"/>
        <end position="816"/>
    </location>
</feature>
<feature type="compositionally biased region" description="Low complexity" evidence="1">
    <location>
        <begin position="1389"/>
        <end position="1401"/>
    </location>
</feature>
<dbReference type="Pfam" id="PF00027">
    <property type="entry name" value="cNMP_binding"/>
    <property type="match status" value="1"/>
</dbReference>
<dbReference type="InterPro" id="IPR000595">
    <property type="entry name" value="cNMP-bd_dom"/>
</dbReference>
<dbReference type="GO" id="GO:0005249">
    <property type="term" value="F:voltage-gated potassium channel activity"/>
    <property type="evidence" value="ECO:0007669"/>
    <property type="project" value="TreeGrafter"/>
</dbReference>
<dbReference type="SMART" id="SM00100">
    <property type="entry name" value="cNMP"/>
    <property type="match status" value="2"/>
</dbReference>
<feature type="transmembrane region" description="Helical" evidence="2">
    <location>
        <begin position="431"/>
        <end position="456"/>
    </location>
</feature>
<feature type="transmembrane region" description="Helical" evidence="2">
    <location>
        <begin position="1216"/>
        <end position="1242"/>
    </location>
</feature>
<evidence type="ECO:0000256" key="1">
    <source>
        <dbReference type="SAM" id="MobiDB-lite"/>
    </source>
</evidence>
<reference evidence="4" key="2">
    <citation type="journal article" date="2023" name="Microbiol Resour">
        <title>Decontamination and Annotation of the Draft Genome Sequence of the Oomycete Lagenidium giganteum ARSEF 373.</title>
        <authorList>
            <person name="Morgan W.R."/>
            <person name="Tartar A."/>
        </authorList>
    </citation>
    <scope>NUCLEOTIDE SEQUENCE</scope>
    <source>
        <strain evidence="4">ARSEF 373</strain>
    </source>
</reference>
<accession>A0AAV2YR65</accession>
<feature type="transmembrane region" description="Helical" evidence="2">
    <location>
        <begin position="1151"/>
        <end position="1172"/>
    </location>
</feature>
<dbReference type="Gene3D" id="1.10.287.70">
    <property type="match status" value="2"/>
</dbReference>
<feature type="region of interest" description="Disordered" evidence="1">
    <location>
        <begin position="1"/>
        <end position="84"/>
    </location>
</feature>
<dbReference type="InterPro" id="IPR051413">
    <property type="entry name" value="K/Na_HCN_channel"/>
</dbReference>
<dbReference type="InterPro" id="IPR014710">
    <property type="entry name" value="RmlC-like_jellyroll"/>
</dbReference>
<dbReference type="InterPro" id="IPR018490">
    <property type="entry name" value="cNMP-bd_dom_sf"/>
</dbReference>
<keyword evidence="2" id="KW-0812">Transmembrane</keyword>
<dbReference type="PANTHER" id="PTHR45689">
    <property type="entry name" value="I[[H]] CHANNEL, ISOFORM E"/>
    <property type="match status" value="1"/>
</dbReference>
<comment type="caution">
    <text evidence="4">The sequence shown here is derived from an EMBL/GenBank/DDBJ whole genome shotgun (WGS) entry which is preliminary data.</text>
</comment>
<organism evidence="4 5">
    <name type="scientific">Lagenidium giganteum</name>
    <dbReference type="NCBI Taxonomy" id="4803"/>
    <lineage>
        <taxon>Eukaryota</taxon>
        <taxon>Sar</taxon>
        <taxon>Stramenopiles</taxon>
        <taxon>Oomycota</taxon>
        <taxon>Peronosporomycetes</taxon>
        <taxon>Pythiales</taxon>
        <taxon>Pythiaceae</taxon>
    </lineage>
</organism>
<dbReference type="Gene3D" id="2.60.120.10">
    <property type="entry name" value="Jelly Rolls"/>
    <property type="match status" value="2"/>
</dbReference>
<feature type="transmembrane region" description="Helical" evidence="2">
    <location>
        <begin position="212"/>
        <end position="231"/>
    </location>
</feature>
<feature type="compositionally biased region" description="Basic and acidic residues" evidence="1">
    <location>
        <begin position="1683"/>
        <end position="1693"/>
    </location>
</feature>
<dbReference type="PROSITE" id="PS00889">
    <property type="entry name" value="CNMP_BINDING_2"/>
    <property type="match status" value="1"/>
</dbReference>
<feature type="domain" description="Cyclic nucleotide-binding" evidence="3">
    <location>
        <begin position="536"/>
        <end position="686"/>
    </location>
</feature>
<feature type="region of interest" description="Disordered" evidence="1">
    <location>
        <begin position="1682"/>
        <end position="1739"/>
    </location>
</feature>
<dbReference type="PROSITE" id="PS00888">
    <property type="entry name" value="CNMP_BINDING_1"/>
    <property type="match status" value="1"/>
</dbReference>
<evidence type="ECO:0000313" key="4">
    <source>
        <dbReference type="EMBL" id="DAZ95697.1"/>
    </source>
</evidence>
<feature type="compositionally biased region" description="Polar residues" evidence="1">
    <location>
        <begin position="38"/>
        <end position="48"/>
    </location>
</feature>
<reference evidence="4" key="1">
    <citation type="submission" date="2022-11" db="EMBL/GenBank/DDBJ databases">
        <authorList>
            <person name="Morgan W.R."/>
            <person name="Tartar A."/>
        </authorList>
    </citation>
    <scope>NUCLEOTIDE SEQUENCE</scope>
    <source>
        <strain evidence="4">ARSEF 373</strain>
    </source>
</reference>
<feature type="transmembrane region" description="Helical" evidence="2">
    <location>
        <begin position="243"/>
        <end position="266"/>
    </location>
</feature>
<feature type="compositionally biased region" description="Polar residues" evidence="1">
    <location>
        <begin position="793"/>
        <end position="803"/>
    </location>
</feature>
<dbReference type="EMBL" id="DAKRPA010000194">
    <property type="protein sequence ID" value="DAZ95697.1"/>
    <property type="molecule type" value="Genomic_DNA"/>
</dbReference>
<proteinExistence type="predicted"/>
<evidence type="ECO:0000313" key="5">
    <source>
        <dbReference type="Proteomes" id="UP001146120"/>
    </source>
</evidence>
<dbReference type="PANTHER" id="PTHR45689:SF5">
    <property type="entry name" value="I[[H]] CHANNEL, ISOFORM E"/>
    <property type="match status" value="1"/>
</dbReference>
<feature type="compositionally biased region" description="Low complexity" evidence="1">
    <location>
        <begin position="1696"/>
        <end position="1722"/>
    </location>
</feature>
<dbReference type="GO" id="GO:0003254">
    <property type="term" value="P:regulation of membrane depolarization"/>
    <property type="evidence" value="ECO:0007669"/>
    <property type="project" value="TreeGrafter"/>
</dbReference>
<dbReference type="CDD" id="cd00038">
    <property type="entry name" value="CAP_ED"/>
    <property type="match status" value="2"/>
</dbReference>
<keyword evidence="2" id="KW-0472">Membrane</keyword>
<feature type="compositionally biased region" description="Basic and acidic residues" evidence="1">
    <location>
        <begin position="1404"/>
        <end position="1428"/>
    </location>
</feature>
<feature type="region of interest" description="Disordered" evidence="1">
    <location>
        <begin position="1377"/>
        <end position="1428"/>
    </location>
</feature>
<feature type="domain" description="Cyclic nucleotide-binding" evidence="3">
    <location>
        <begin position="1315"/>
        <end position="1492"/>
    </location>
</feature>
<protein>
    <recommendedName>
        <fullName evidence="3">Cyclic nucleotide-binding domain-containing protein</fullName>
    </recommendedName>
</protein>